<accession>A0AC61MZR0</accession>
<keyword evidence="2" id="KW-1185">Reference proteome</keyword>
<dbReference type="Proteomes" id="UP000595814">
    <property type="component" value="Chromosome"/>
</dbReference>
<dbReference type="EMBL" id="CP066744">
    <property type="protein sequence ID" value="QQK08381.1"/>
    <property type="molecule type" value="Genomic_DNA"/>
</dbReference>
<name>A0AC61MZR0_9FIRM</name>
<evidence type="ECO:0000313" key="1">
    <source>
        <dbReference type="EMBL" id="QQK08381.1"/>
    </source>
</evidence>
<reference evidence="1 2" key="1">
    <citation type="journal article" date="2022" name="Int. J. Syst. Evol. Microbiol.">
        <title>Miniphocaeibacter halophilus sp. nov., an ammonium-tolerant acetate-producing bacterium isolated from a biogas system.</title>
        <authorList>
            <person name="Schnurer A."/>
            <person name="Singh A."/>
            <person name="Bi S."/>
            <person name="Qiao W."/>
            <person name="Westerholm M."/>
        </authorList>
    </citation>
    <scope>NUCLEOTIDE SEQUENCE [LARGE SCALE GENOMIC DNA]</scope>
    <source>
        <strain evidence="1 2">AMB_01</strain>
    </source>
</reference>
<evidence type="ECO:0000313" key="2">
    <source>
        <dbReference type="Proteomes" id="UP000595814"/>
    </source>
</evidence>
<sequence>MNKQLLYAEVAYDIKKDIFNGVYDLDDYIPTEIELEKKYGVSKITIRRAVDILCQEGYLEKKSGKGTKVISNRTFNKLSKASSFTYYLENIGKTLKKEVISVEVIPNPNIIEEQKSMGEKVVKFVRLYYLDDEPYIFFTYYLPYFDGYEKLNEEDISLYNWLRDKGVLIYNIKDSFKVGELDEEGKKLLKMTKPTVLERHRQSYDNLNRLVELSIAYYNSDKQEYEIQYEV</sequence>
<protein>
    <submittedName>
        <fullName evidence="1">GntR family transcriptional regulator</fullName>
    </submittedName>
</protein>
<gene>
    <name evidence="1" type="ORF">JFY71_02225</name>
</gene>
<proteinExistence type="predicted"/>
<organism evidence="1 2">
    <name type="scientific">Miniphocaeibacter halophilus</name>
    <dbReference type="NCBI Taxonomy" id="2931922"/>
    <lineage>
        <taxon>Bacteria</taxon>
        <taxon>Bacillati</taxon>
        <taxon>Bacillota</taxon>
        <taxon>Tissierellia</taxon>
        <taxon>Tissierellales</taxon>
        <taxon>Peptoniphilaceae</taxon>
        <taxon>Miniphocaeibacter</taxon>
    </lineage>
</organism>